<gene>
    <name evidence="2" type="ORF">QLQ12_45690</name>
</gene>
<feature type="region of interest" description="Disordered" evidence="1">
    <location>
        <begin position="1"/>
        <end position="23"/>
    </location>
</feature>
<name>A0ABT6X1V1_9ACTN</name>
<organism evidence="2 3">
    <name type="scientific">Actinoplanes sandaracinus</name>
    <dbReference type="NCBI Taxonomy" id="3045177"/>
    <lineage>
        <taxon>Bacteria</taxon>
        <taxon>Bacillati</taxon>
        <taxon>Actinomycetota</taxon>
        <taxon>Actinomycetes</taxon>
        <taxon>Micromonosporales</taxon>
        <taxon>Micromonosporaceae</taxon>
        <taxon>Actinoplanes</taxon>
    </lineage>
</organism>
<protein>
    <submittedName>
        <fullName evidence="2">Uncharacterized protein</fullName>
    </submittedName>
</protein>
<evidence type="ECO:0000313" key="2">
    <source>
        <dbReference type="EMBL" id="MDI6105889.1"/>
    </source>
</evidence>
<dbReference type="Proteomes" id="UP001241758">
    <property type="component" value="Unassembled WGS sequence"/>
</dbReference>
<sequence length="112" mass="12936">MEWKSTSRDEGSEKKKKPEIPGLPLEFKTVDGAELRKGAGLHKDELIIEAEKYKGRTGDLSTPRLESAARRELTRRFMEKHREEISRSVRAAEQGRVPDDWRQADDLFEGLR</sequence>
<evidence type="ECO:0000313" key="3">
    <source>
        <dbReference type="Proteomes" id="UP001241758"/>
    </source>
</evidence>
<accession>A0ABT6X1V1</accession>
<keyword evidence="3" id="KW-1185">Reference proteome</keyword>
<proteinExistence type="predicted"/>
<dbReference type="EMBL" id="JASCTH010000060">
    <property type="protein sequence ID" value="MDI6105889.1"/>
    <property type="molecule type" value="Genomic_DNA"/>
</dbReference>
<reference evidence="2 3" key="1">
    <citation type="submission" date="2023-05" db="EMBL/GenBank/DDBJ databases">
        <title>Actinoplanes sp. NEAU-A12 genome sequencing.</title>
        <authorList>
            <person name="Wang Z.-S."/>
        </authorList>
    </citation>
    <scope>NUCLEOTIDE SEQUENCE [LARGE SCALE GENOMIC DNA]</scope>
    <source>
        <strain evidence="2 3">NEAU-A12</strain>
    </source>
</reference>
<comment type="caution">
    <text evidence="2">The sequence shown here is derived from an EMBL/GenBank/DDBJ whole genome shotgun (WGS) entry which is preliminary data.</text>
</comment>
<evidence type="ECO:0000256" key="1">
    <source>
        <dbReference type="SAM" id="MobiDB-lite"/>
    </source>
</evidence>
<feature type="compositionally biased region" description="Basic and acidic residues" evidence="1">
    <location>
        <begin position="1"/>
        <end position="19"/>
    </location>
</feature>